<name>A0A0M6XY13_9RHOB</name>
<evidence type="ECO:0000313" key="9">
    <source>
        <dbReference type="Proteomes" id="UP000048908"/>
    </source>
</evidence>
<keyword evidence="5" id="KW-0012">Acyltransferase</keyword>
<dbReference type="GO" id="GO:0071555">
    <property type="term" value="P:cell wall organization"/>
    <property type="evidence" value="ECO:0007669"/>
    <property type="project" value="UniProtKB-KW"/>
</dbReference>
<dbReference type="InterPro" id="IPR016181">
    <property type="entry name" value="Acyl_CoA_acyltransferase"/>
</dbReference>
<reference evidence="8 9" key="1">
    <citation type="submission" date="2015-07" db="EMBL/GenBank/DDBJ databases">
        <authorList>
            <person name="Noorani M."/>
        </authorList>
    </citation>
    <scope>NUCLEOTIDE SEQUENCE [LARGE SCALE GENOMIC DNA]</scope>
    <source>
        <strain evidence="8 9">CECT 5088</strain>
    </source>
</reference>
<feature type="domain" description="N-acetyltransferase" evidence="7">
    <location>
        <begin position="179"/>
        <end position="330"/>
    </location>
</feature>
<protein>
    <recommendedName>
        <fullName evidence="7">N-acetyltransferase domain-containing protein</fullName>
    </recommendedName>
</protein>
<dbReference type="Pfam" id="PF13480">
    <property type="entry name" value="Acetyltransf_6"/>
    <property type="match status" value="1"/>
</dbReference>
<dbReference type="AlphaFoldDB" id="A0A0M6XY13"/>
<dbReference type="Gene3D" id="3.40.630.30">
    <property type="match status" value="1"/>
</dbReference>
<dbReference type="STRING" id="282197.SAMN04488517_11721"/>
<dbReference type="InterPro" id="IPR000182">
    <property type="entry name" value="GNAT_dom"/>
</dbReference>
<evidence type="ECO:0000256" key="2">
    <source>
        <dbReference type="ARBA" id="ARBA00022679"/>
    </source>
</evidence>
<comment type="similarity">
    <text evidence="1">Belongs to the FemABX family.</text>
</comment>
<evidence type="ECO:0000256" key="1">
    <source>
        <dbReference type="ARBA" id="ARBA00009943"/>
    </source>
</evidence>
<organism evidence="8 9">
    <name type="scientific">Jannaschia rubra</name>
    <dbReference type="NCBI Taxonomy" id="282197"/>
    <lineage>
        <taxon>Bacteria</taxon>
        <taxon>Pseudomonadati</taxon>
        <taxon>Pseudomonadota</taxon>
        <taxon>Alphaproteobacteria</taxon>
        <taxon>Rhodobacterales</taxon>
        <taxon>Roseobacteraceae</taxon>
        <taxon>Jannaschia</taxon>
    </lineage>
</organism>
<dbReference type="PANTHER" id="PTHR36174">
    <property type="entry name" value="LIPID II:GLYCINE GLYCYLTRANSFERASE"/>
    <property type="match status" value="1"/>
</dbReference>
<sequence>MKVLFYEDSSDPHLLQADAVVRTWPSASIAQAPVWPALAAPSRLQSYRFFVCTDAAGEVLSSGCIRLAHLYPGRFAAAFRRGPCTRTPEDLARVMPALEEALRRMGAVSVAVNPHWEDAAAETCEKVLAGCGYARVPPHEQTLPTATALIDVTPSEADLLAGFSQRRRRDLRASGDKAVEVRPVATRAEAEDLSAIMREMAATTGMEIDRQHDFAAHFDVIAARPDLGRINAAFTGGTLLGGSVTYREGRRAYALLVATSPAMRGGGRSTALYWQNILDAKRLGCSELDLVGYPDPRLAEAGQAVGRQEFKESFRPRIATLPPIMSRTLRPLEARIHRRLRQLYRQSPLRARLKAILHRSG</sequence>
<dbReference type="InterPro" id="IPR003447">
    <property type="entry name" value="FEMABX"/>
</dbReference>
<dbReference type="InterPro" id="IPR050644">
    <property type="entry name" value="PG_Glycine_Bridge_Synth"/>
</dbReference>
<keyword evidence="4" id="KW-0573">Peptidoglycan synthesis</keyword>
<dbReference type="OrthoDB" id="7858528at2"/>
<dbReference type="GO" id="GO:0016747">
    <property type="term" value="F:acyltransferase activity, transferring groups other than amino-acyl groups"/>
    <property type="evidence" value="ECO:0007669"/>
    <property type="project" value="InterPro"/>
</dbReference>
<evidence type="ECO:0000256" key="5">
    <source>
        <dbReference type="ARBA" id="ARBA00023315"/>
    </source>
</evidence>
<dbReference type="PANTHER" id="PTHR36174:SF1">
    <property type="entry name" value="LIPID II:GLYCINE GLYCYLTRANSFERASE"/>
    <property type="match status" value="1"/>
</dbReference>
<proteinExistence type="inferred from homology"/>
<accession>A0A0M6XY13</accession>
<evidence type="ECO:0000256" key="6">
    <source>
        <dbReference type="ARBA" id="ARBA00023316"/>
    </source>
</evidence>
<keyword evidence="2" id="KW-0808">Transferase</keyword>
<evidence type="ECO:0000313" key="8">
    <source>
        <dbReference type="EMBL" id="CTQ34804.1"/>
    </source>
</evidence>
<dbReference type="GO" id="GO:0016755">
    <property type="term" value="F:aminoacyltransferase activity"/>
    <property type="evidence" value="ECO:0007669"/>
    <property type="project" value="InterPro"/>
</dbReference>
<evidence type="ECO:0000256" key="4">
    <source>
        <dbReference type="ARBA" id="ARBA00022984"/>
    </source>
</evidence>
<dbReference type="EMBL" id="CXPG01000026">
    <property type="protein sequence ID" value="CTQ34804.1"/>
    <property type="molecule type" value="Genomic_DNA"/>
</dbReference>
<dbReference type="GO" id="GO:0009252">
    <property type="term" value="P:peptidoglycan biosynthetic process"/>
    <property type="evidence" value="ECO:0007669"/>
    <property type="project" value="UniProtKB-KW"/>
</dbReference>
<dbReference type="GO" id="GO:0008360">
    <property type="term" value="P:regulation of cell shape"/>
    <property type="evidence" value="ECO:0007669"/>
    <property type="project" value="UniProtKB-KW"/>
</dbReference>
<gene>
    <name evidence="8" type="ORF">JAN5088_03600</name>
</gene>
<dbReference type="PROSITE" id="PS51191">
    <property type="entry name" value="FEMABX"/>
    <property type="match status" value="1"/>
</dbReference>
<evidence type="ECO:0000256" key="3">
    <source>
        <dbReference type="ARBA" id="ARBA00022960"/>
    </source>
</evidence>
<dbReference type="Proteomes" id="UP000048908">
    <property type="component" value="Unassembled WGS sequence"/>
</dbReference>
<dbReference type="SUPFAM" id="SSF55729">
    <property type="entry name" value="Acyl-CoA N-acyltransferases (Nat)"/>
    <property type="match status" value="2"/>
</dbReference>
<dbReference type="PROSITE" id="PS51186">
    <property type="entry name" value="GNAT"/>
    <property type="match status" value="1"/>
</dbReference>
<dbReference type="RefSeq" id="WP_055684169.1">
    <property type="nucleotide sequence ID" value="NZ_CXPG01000026.1"/>
</dbReference>
<keyword evidence="3" id="KW-0133">Cell shape</keyword>
<dbReference type="InterPro" id="IPR038740">
    <property type="entry name" value="BioF2-like_GNAT_dom"/>
</dbReference>
<keyword evidence="9" id="KW-1185">Reference proteome</keyword>
<keyword evidence="6" id="KW-0961">Cell wall biogenesis/degradation</keyword>
<evidence type="ECO:0000259" key="7">
    <source>
        <dbReference type="PROSITE" id="PS51186"/>
    </source>
</evidence>